<sequence>MLEDKSGKPFKCDQCNYTSNRQFDLRRHKLRHARVKPIEGYIFKCSECQFATKWKRNMRRHMQTHEKTVAAHKVEEEEEETEAEAEAEAEQTIEEYFVEVINGSETEPEVDLVVEEAQQPAVSVVLPTDQFEKNKRFKCDLCRYTSKRLFDIRRHKRTHTRVKVIDGKGFKCDECNFITKWKRNMGRHMKKHEKAPSEAAVEEEHSAEQSTVEYTLELMKPNTDIYTIYASEEQSLEGLISPGVDIKAAYTTETQILDIQVPAENHSDPEKRFMCPKCEYTTKRIFDLRRHLQVHAKTKHIEGIAYQCNTCSFISKWKRNMRRHVEKHRRSLVPKEAPPDKQQFNEVVVDQTSDLDSQVEDTIEGDPEVLPSYWIALTP</sequence>
<dbReference type="PROSITE" id="PS50157">
    <property type="entry name" value="ZINC_FINGER_C2H2_2"/>
    <property type="match status" value="4"/>
</dbReference>
<keyword evidence="3 5" id="KW-0863">Zinc-finger</keyword>
<keyword evidence="1" id="KW-0479">Metal-binding</keyword>
<dbReference type="AlphaFoldDB" id="B4J4E8"/>
<gene>
    <name evidence="7" type="primary">Dgri\GH20348</name>
    <name evidence="7" type="ORF">Dgri_GH20348</name>
</gene>
<dbReference type="PANTHER" id="PTHR24403">
    <property type="entry name" value="ZINC FINGER PROTEIN"/>
    <property type="match status" value="1"/>
</dbReference>
<dbReference type="GO" id="GO:0008270">
    <property type="term" value="F:zinc ion binding"/>
    <property type="evidence" value="ECO:0007669"/>
    <property type="project" value="UniProtKB-KW"/>
</dbReference>
<feature type="domain" description="C2H2-type" evidence="6">
    <location>
        <begin position="43"/>
        <end position="70"/>
    </location>
</feature>
<keyword evidence="8" id="KW-1185">Reference proteome</keyword>
<protein>
    <submittedName>
        <fullName evidence="7">GH20348</fullName>
    </submittedName>
</protein>
<dbReference type="HOGENOM" id="CLU_783625_0_0_1"/>
<accession>B4J4E8</accession>
<reference evidence="7 8" key="1">
    <citation type="journal article" date="2007" name="Nature">
        <title>Evolution of genes and genomes on the Drosophila phylogeny.</title>
        <authorList>
            <consortium name="Drosophila 12 Genomes Consortium"/>
            <person name="Clark A.G."/>
            <person name="Eisen M.B."/>
            <person name="Smith D.R."/>
            <person name="Bergman C.M."/>
            <person name="Oliver B."/>
            <person name="Markow T.A."/>
            <person name="Kaufman T.C."/>
            <person name="Kellis M."/>
            <person name="Gelbart W."/>
            <person name="Iyer V.N."/>
            <person name="Pollard D.A."/>
            <person name="Sackton T.B."/>
            <person name="Larracuente A.M."/>
            <person name="Singh N.D."/>
            <person name="Abad J.P."/>
            <person name="Abt D.N."/>
            <person name="Adryan B."/>
            <person name="Aguade M."/>
            <person name="Akashi H."/>
            <person name="Anderson W.W."/>
            <person name="Aquadro C.F."/>
            <person name="Ardell D.H."/>
            <person name="Arguello R."/>
            <person name="Artieri C.G."/>
            <person name="Barbash D.A."/>
            <person name="Barker D."/>
            <person name="Barsanti P."/>
            <person name="Batterham P."/>
            <person name="Batzoglou S."/>
            <person name="Begun D."/>
            <person name="Bhutkar A."/>
            <person name="Blanco E."/>
            <person name="Bosak S.A."/>
            <person name="Bradley R.K."/>
            <person name="Brand A.D."/>
            <person name="Brent M.R."/>
            <person name="Brooks A.N."/>
            <person name="Brown R.H."/>
            <person name="Butlin R.K."/>
            <person name="Caggese C."/>
            <person name="Calvi B.R."/>
            <person name="Bernardo de Carvalho A."/>
            <person name="Caspi A."/>
            <person name="Castrezana S."/>
            <person name="Celniker S.E."/>
            <person name="Chang J.L."/>
            <person name="Chapple C."/>
            <person name="Chatterji S."/>
            <person name="Chinwalla A."/>
            <person name="Civetta A."/>
            <person name="Clifton S.W."/>
            <person name="Comeron J.M."/>
            <person name="Costello J.C."/>
            <person name="Coyne J.A."/>
            <person name="Daub J."/>
            <person name="David R.G."/>
            <person name="Delcher A.L."/>
            <person name="Delehaunty K."/>
            <person name="Do C.B."/>
            <person name="Ebling H."/>
            <person name="Edwards K."/>
            <person name="Eickbush T."/>
            <person name="Evans J.D."/>
            <person name="Filipski A."/>
            <person name="Findeiss S."/>
            <person name="Freyhult E."/>
            <person name="Fulton L."/>
            <person name="Fulton R."/>
            <person name="Garcia A.C."/>
            <person name="Gardiner A."/>
            <person name="Garfield D.A."/>
            <person name="Garvin B.E."/>
            <person name="Gibson G."/>
            <person name="Gilbert D."/>
            <person name="Gnerre S."/>
            <person name="Godfrey J."/>
            <person name="Good R."/>
            <person name="Gotea V."/>
            <person name="Gravely B."/>
            <person name="Greenberg A.J."/>
            <person name="Griffiths-Jones S."/>
            <person name="Gross S."/>
            <person name="Guigo R."/>
            <person name="Gustafson E.A."/>
            <person name="Haerty W."/>
            <person name="Hahn M.W."/>
            <person name="Halligan D.L."/>
            <person name="Halpern A.L."/>
            <person name="Halter G.M."/>
            <person name="Han M.V."/>
            <person name="Heger A."/>
            <person name="Hillier L."/>
            <person name="Hinrichs A.S."/>
            <person name="Holmes I."/>
            <person name="Hoskins R.A."/>
            <person name="Hubisz M.J."/>
            <person name="Hultmark D."/>
            <person name="Huntley M.A."/>
            <person name="Jaffe D.B."/>
            <person name="Jagadeeshan S."/>
            <person name="Jeck W.R."/>
            <person name="Johnson J."/>
            <person name="Jones C.D."/>
            <person name="Jordan W.C."/>
            <person name="Karpen G.H."/>
            <person name="Kataoka E."/>
            <person name="Keightley P.D."/>
            <person name="Kheradpour P."/>
            <person name="Kirkness E.F."/>
            <person name="Koerich L.B."/>
            <person name="Kristiansen K."/>
            <person name="Kudrna D."/>
            <person name="Kulathinal R.J."/>
            <person name="Kumar S."/>
            <person name="Kwok R."/>
            <person name="Lander E."/>
            <person name="Langley C.H."/>
            <person name="Lapoint R."/>
            <person name="Lazzaro B.P."/>
            <person name="Lee S.J."/>
            <person name="Levesque L."/>
            <person name="Li R."/>
            <person name="Lin C.F."/>
            <person name="Lin M.F."/>
            <person name="Lindblad-Toh K."/>
            <person name="Llopart A."/>
            <person name="Long M."/>
            <person name="Low L."/>
            <person name="Lozovsky E."/>
            <person name="Lu J."/>
            <person name="Luo M."/>
            <person name="Machado C.A."/>
            <person name="Makalowski W."/>
            <person name="Marzo M."/>
            <person name="Matsuda M."/>
            <person name="Matzkin L."/>
            <person name="McAllister B."/>
            <person name="McBride C.S."/>
            <person name="McKernan B."/>
            <person name="McKernan K."/>
            <person name="Mendez-Lago M."/>
            <person name="Minx P."/>
            <person name="Mollenhauer M.U."/>
            <person name="Montooth K."/>
            <person name="Mount S.M."/>
            <person name="Mu X."/>
            <person name="Myers E."/>
            <person name="Negre B."/>
            <person name="Newfeld S."/>
            <person name="Nielsen R."/>
            <person name="Noor M.A."/>
            <person name="O'Grady P."/>
            <person name="Pachter L."/>
            <person name="Papaceit M."/>
            <person name="Parisi M.J."/>
            <person name="Parisi M."/>
            <person name="Parts L."/>
            <person name="Pedersen J.S."/>
            <person name="Pesole G."/>
            <person name="Phillippy A.M."/>
            <person name="Ponting C.P."/>
            <person name="Pop M."/>
            <person name="Porcelli D."/>
            <person name="Powell J.R."/>
            <person name="Prohaska S."/>
            <person name="Pruitt K."/>
            <person name="Puig M."/>
            <person name="Quesneville H."/>
            <person name="Ram K.R."/>
            <person name="Rand D."/>
            <person name="Rasmussen M.D."/>
            <person name="Reed L.K."/>
            <person name="Reenan R."/>
            <person name="Reily A."/>
            <person name="Remington K.A."/>
            <person name="Rieger T.T."/>
            <person name="Ritchie M.G."/>
            <person name="Robin C."/>
            <person name="Rogers Y.H."/>
            <person name="Rohde C."/>
            <person name="Rozas J."/>
            <person name="Rubenfield M.J."/>
            <person name="Ruiz A."/>
            <person name="Russo S."/>
            <person name="Salzberg S.L."/>
            <person name="Sanchez-Gracia A."/>
            <person name="Saranga D.J."/>
            <person name="Sato H."/>
            <person name="Schaeffer S.W."/>
            <person name="Schatz M.C."/>
            <person name="Schlenke T."/>
            <person name="Schwartz R."/>
            <person name="Segarra C."/>
            <person name="Singh R.S."/>
            <person name="Sirot L."/>
            <person name="Sirota M."/>
            <person name="Sisneros N.B."/>
            <person name="Smith C.D."/>
            <person name="Smith T.F."/>
            <person name="Spieth J."/>
            <person name="Stage D.E."/>
            <person name="Stark A."/>
            <person name="Stephan W."/>
            <person name="Strausberg R.L."/>
            <person name="Strempel S."/>
            <person name="Sturgill D."/>
            <person name="Sutton G."/>
            <person name="Sutton G.G."/>
            <person name="Tao W."/>
            <person name="Teichmann S."/>
            <person name="Tobari Y.N."/>
            <person name="Tomimura Y."/>
            <person name="Tsolas J.M."/>
            <person name="Valente V.L."/>
            <person name="Venter E."/>
            <person name="Venter J.C."/>
            <person name="Vicario S."/>
            <person name="Vieira F.G."/>
            <person name="Vilella A.J."/>
            <person name="Villasante A."/>
            <person name="Walenz B."/>
            <person name="Wang J."/>
            <person name="Wasserman M."/>
            <person name="Watts T."/>
            <person name="Wilson D."/>
            <person name="Wilson R.K."/>
            <person name="Wing R.A."/>
            <person name="Wolfner M.F."/>
            <person name="Wong A."/>
            <person name="Wong G.K."/>
            <person name="Wu C.I."/>
            <person name="Wu G."/>
            <person name="Yamamoto D."/>
            <person name="Yang H.P."/>
            <person name="Yang S.P."/>
            <person name="Yorke J.A."/>
            <person name="Yoshida K."/>
            <person name="Zdobnov E."/>
            <person name="Zhang P."/>
            <person name="Zhang Y."/>
            <person name="Zimin A.V."/>
            <person name="Baldwin J."/>
            <person name="Abdouelleil A."/>
            <person name="Abdulkadir J."/>
            <person name="Abebe A."/>
            <person name="Abera B."/>
            <person name="Abreu J."/>
            <person name="Acer S.C."/>
            <person name="Aftuck L."/>
            <person name="Alexander A."/>
            <person name="An P."/>
            <person name="Anderson E."/>
            <person name="Anderson S."/>
            <person name="Arachi H."/>
            <person name="Azer M."/>
            <person name="Bachantsang P."/>
            <person name="Barry A."/>
            <person name="Bayul T."/>
            <person name="Berlin A."/>
            <person name="Bessette D."/>
            <person name="Bloom T."/>
            <person name="Blye J."/>
            <person name="Boguslavskiy L."/>
            <person name="Bonnet C."/>
            <person name="Boukhgalter B."/>
            <person name="Bourzgui I."/>
            <person name="Brown A."/>
            <person name="Cahill P."/>
            <person name="Channer S."/>
            <person name="Cheshatsang Y."/>
            <person name="Chuda L."/>
            <person name="Citroen M."/>
            <person name="Collymore A."/>
            <person name="Cooke P."/>
            <person name="Costello M."/>
            <person name="D'Aco K."/>
            <person name="Daza R."/>
            <person name="De Haan G."/>
            <person name="DeGray S."/>
            <person name="DeMaso C."/>
            <person name="Dhargay N."/>
            <person name="Dooley K."/>
            <person name="Dooley E."/>
            <person name="Doricent M."/>
            <person name="Dorje P."/>
            <person name="Dorjee K."/>
            <person name="Dupes A."/>
            <person name="Elong R."/>
            <person name="Falk J."/>
            <person name="Farina A."/>
            <person name="Faro S."/>
            <person name="Ferguson D."/>
            <person name="Fisher S."/>
            <person name="Foley C.D."/>
            <person name="Franke A."/>
            <person name="Friedrich D."/>
            <person name="Gadbois L."/>
            <person name="Gearin G."/>
            <person name="Gearin C.R."/>
            <person name="Giannoukos G."/>
            <person name="Goode T."/>
            <person name="Graham J."/>
            <person name="Grandbois E."/>
            <person name="Grewal S."/>
            <person name="Gyaltsen K."/>
            <person name="Hafez N."/>
            <person name="Hagos B."/>
            <person name="Hall J."/>
            <person name="Henson C."/>
            <person name="Hollinger A."/>
            <person name="Honan T."/>
            <person name="Huard M.D."/>
            <person name="Hughes L."/>
            <person name="Hurhula B."/>
            <person name="Husby M.E."/>
            <person name="Kamat A."/>
            <person name="Kanga B."/>
            <person name="Kashin S."/>
            <person name="Khazanovich D."/>
            <person name="Kisner P."/>
            <person name="Lance K."/>
            <person name="Lara M."/>
            <person name="Lee W."/>
            <person name="Lennon N."/>
            <person name="Letendre F."/>
            <person name="LeVine R."/>
            <person name="Lipovsky A."/>
            <person name="Liu X."/>
            <person name="Liu J."/>
            <person name="Liu S."/>
            <person name="Lokyitsang T."/>
            <person name="Lokyitsang Y."/>
            <person name="Lubonja R."/>
            <person name="Lui A."/>
            <person name="MacDonald P."/>
            <person name="Magnisalis V."/>
            <person name="Maru K."/>
            <person name="Matthews C."/>
            <person name="McCusker W."/>
            <person name="McDonough S."/>
            <person name="Mehta T."/>
            <person name="Meldrim J."/>
            <person name="Meneus L."/>
            <person name="Mihai O."/>
            <person name="Mihalev A."/>
            <person name="Mihova T."/>
            <person name="Mittelman R."/>
            <person name="Mlenga V."/>
            <person name="Montmayeur A."/>
            <person name="Mulrain L."/>
            <person name="Navidi A."/>
            <person name="Naylor J."/>
            <person name="Negash T."/>
            <person name="Nguyen T."/>
            <person name="Nguyen N."/>
            <person name="Nicol R."/>
            <person name="Norbu C."/>
            <person name="Norbu N."/>
            <person name="Novod N."/>
            <person name="O'Neill B."/>
            <person name="Osman S."/>
            <person name="Markiewicz E."/>
            <person name="Oyono O.L."/>
            <person name="Patti C."/>
            <person name="Phunkhang P."/>
            <person name="Pierre F."/>
            <person name="Priest M."/>
            <person name="Raghuraman S."/>
            <person name="Rege F."/>
            <person name="Reyes R."/>
            <person name="Rise C."/>
            <person name="Rogov P."/>
            <person name="Ross K."/>
            <person name="Ryan E."/>
            <person name="Settipalli S."/>
            <person name="Shea T."/>
            <person name="Sherpa N."/>
            <person name="Shi L."/>
            <person name="Shih D."/>
            <person name="Sparrow T."/>
            <person name="Spaulding J."/>
            <person name="Stalker J."/>
            <person name="Stange-Thomann N."/>
            <person name="Stavropoulos S."/>
            <person name="Stone C."/>
            <person name="Strader C."/>
            <person name="Tesfaye S."/>
            <person name="Thomson T."/>
            <person name="Thoulutsang Y."/>
            <person name="Thoulutsang D."/>
            <person name="Topham K."/>
            <person name="Topping I."/>
            <person name="Tsamla T."/>
            <person name="Vassiliev H."/>
            <person name="Vo A."/>
            <person name="Wangchuk T."/>
            <person name="Wangdi T."/>
            <person name="Weiand M."/>
            <person name="Wilkinson J."/>
            <person name="Wilson A."/>
            <person name="Yadav S."/>
            <person name="Young G."/>
            <person name="Yu Q."/>
            <person name="Zembek L."/>
            <person name="Zhong D."/>
            <person name="Zimmer A."/>
            <person name="Zwirko Z."/>
            <person name="Jaffe D.B."/>
            <person name="Alvarez P."/>
            <person name="Brockman W."/>
            <person name="Butler J."/>
            <person name="Chin C."/>
            <person name="Gnerre S."/>
            <person name="Grabherr M."/>
            <person name="Kleber M."/>
            <person name="Mauceli E."/>
            <person name="MacCallum I."/>
        </authorList>
    </citation>
    <scope>NUCLEOTIDE SEQUENCE [LARGE SCALE GENOMIC DNA]</scope>
    <source>
        <strain evidence="8">Tucson 15287-2541.00</strain>
    </source>
</reference>
<evidence type="ECO:0000256" key="2">
    <source>
        <dbReference type="ARBA" id="ARBA00022737"/>
    </source>
</evidence>
<feature type="domain" description="C2H2-type" evidence="6">
    <location>
        <begin position="10"/>
        <end position="37"/>
    </location>
</feature>
<evidence type="ECO:0000256" key="3">
    <source>
        <dbReference type="ARBA" id="ARBA00022771"/>
    </source>
</evidence>
<organism evidence="8">
    <name type="scientific">Drosophila grimshawi</name>
    <name type="common">Hawaiian fruit fly</name>
    <name type="synonym">Idiomyia grimshawi</name>
    <dbReference type="NCBI Taxonomy" id="7222"/>
    <lineage>
        <taxon>Eukaryota</taxon>
        <taxon>Metazoa</taxon>
        <taxon>Ecdysozoa</taxon>
        <taxon>Arthropoda</taxon>
        <taxon>Hexapoda</taxon>
        <taxon>Insecta</taxon>
        <taxon>Pterygota</taxon>
        <taxon>Neoptera</taxon>
        <taxon>Endopterygota</taxon>
        <taxon>Diptera</taxon>
        <taxon>Brachycera</taxon>
        <taxon>Muscomorpha</taxon>
        <taxon>Ephydroidea</taxon>
        <taxon>Drosophilidae</taxon>
        <taxon>Drosophila</taxon>
        <taxon>Hawaiian Drosophila</taxon>
    </lineage>
</organism>
<dbReference type="PANTHER" id="PTHR24403:SF105">
    <property type="entry name" value="ZINC FINGER PROTEIN 2-LIKE ISOFORM X1"/>
    <property type="match status" value="1"/>
</dbReference>
<dbReference type="Pfam" id="PF13909">
    <property type="entry name" value="zf-H2C2_5"/>
    <property type="match status" value="3"/>
</dbReference>
<feature type="domain" description="C2H2-type" evidence="6">
    <location>
        <begin position="137"/>
        <end position="164"/>
    </location>
</feature>
<dbReference type="OrthoDB" id="3561125at2759"/>
<dbReference type="InterPro" id="IPR036236">
    <property type="entry name" value="Znf_C2H2_sf"/>
</dbReference>
<dbReference type="Gene3D" id="3.30.160.60">
    <property type="entry name" value="Classic Zinc Finger"/>
    <property type="match status" value="4"/>
</dbReference>
<dbReference type="InterPro" id="IPR050688">
    <property type="entry name" value="Zinc_finger/UBP_domain"/>
</dbReference>
<dbReference type="Pfam" id="PF00096">
    <property type="entry name" value="zf-C2H2"/>
    <property type="match status" value="1"/>
</dbReference>
<evidence type="ECO:0000256" key="4">
    <source>
        <dbReference type="ARBA" id="ARBA00022833"/>
    </source>
</evidence>
<keyword evidence="4" id="KW-0862">Zinc</keyword>
<dbReference type="FunFam" id="3.30.160.60:FF:000448">
    <property type="entry name" value="RE1-silencing transcription factor A"/>
    <property type="match status" value="1"/>
</dbReference>
<feature type="domain" description="C2H2-type" evidence="6">
    <location>
        <begin position="273"/>
        <end position="300"/>
    </location>
</feature>
<evidence type="ECO:0000313" key="7">
    <source>
        <dbReference type="EMBL" id="EDW01630.1"/>
    </source>
</evidence>
<evidence type="ECO:0000313" key="8">
    <source>
        <dbReference type="Proteomes" id="UP000001070"/>
    </source>
</evidence>
<dbReference type="SUPFAM" id="SSF57667">
    <property type="entry name" value="beta-beta-alpha zinc fingers"/>
    <property type="match status" value="3"/>
</dbReference>
<evidence type="ECO:0000256" key="5">
    <source>
        <dbReference type="PROSITE-ProRule" id="PRU00042"/>
    </source>
</evidence>
<dbReference type="GO" id="GO:0045944">
    <property type="term" value="P:positive regulation of transcription by RNA polymerase II"/>
    <property type="evidence" value="ECO:0007669"/>
    <property type="project" value="TreeGrafter"/>
</dbReference>
<dbReference type="InParanoid" id="B4J4E8"/>
<dbReference type="eggNOG" id="KOG1721">
    <property type="taxonomic scope" value="Eukaryota"/>
</dbReference>
<name>B4J4E8_DROGR</name>
<dbReference type="SMART" id="SM00355">
    <property type="entry name" value="ZnF_C2H2"/>
    <property type="match status" value="6"/>
</dbReference>
<proteinExistence type="predicted"/>
<dbReference type="GO" id="GO:0005634">
    <property type="term" value="C:nucleus"/>
    <property type="evidence" value="ECO:0007669"/>
    <property type="project" value="TreeGrafter"/>
</dbReference>
<dbReference type="PhylomeDB" id="B4J4E8"/>
<evidence type="ECO:0000256" key="1">
    <source>
        <dbReference type="ARBA" id="ARBA00022723"/>
    </source>
</evidence>
<dbReference type="InterPro" id="IPR013087">
    <property type="entry name" value="Znf_C2H2_type"/>
</dbReference>
<evidence type="ECO:0000259" key="6">
    <source>
        <dbReference type="PROSITE" id="PS50157"/>
    </source>
</evidence>
<dbReference type="KEGG" id="dgr:6560597"/>
<keyword evidence="2" id="KW-0677">Repeat</keyword>
<dbReference type="OMA" id="TKWKRNM"/>
<dbReference type="EMBL" id="CH916367">
    <property type="protein sequence ID" value="EDW01630.1"/>
    <property type="molecule type" value="Genomic_DNA"/>
</dbReference>
<dbReference type="Proteomes" id="UP000001070">
    <property type="component" value="Unassembled WGS sequence"/>
</dbReference>